<keyword evidence="8" id="KW-0519">Myristate</keyword>
<evidence type="ECO:0000256" key="15">
    <source>
        <dbReference type="ARBA" id="ARBA00023288"/>
    </source>
</evidence>
<proteinExistence type="inferred from homology"/>
<dbReference type="PROSITE" id="PS00018">
    <property type="entry name" value="EF_HAND_1"/>
    <property type="match status" value="1"/>
</dbReference>
<feature type="domain" description="EF-hand" evidence="17">
    <location>
        <begin position="106"/>
        <end position="141"/>
    </location>
</feature>
<dbReference type="GO" id="GO:0005634">
    <property type="term" value="C:nucleus"/>
    <property type="evidence" value="ECO:0007669"/>
    <property type="project" value="UniProtKB-SubCell"/>
</dbReference>
<evidence type="ECO:0000256" key="16">
    <source>
        <dbReference type="ARBA" id="ARBA00038164"/>
    </source>
</evidence>
<evidence type="ECO:0000256" key="4">
    <source>
        <dbReference type="ARBA" id="ARBA00022448"/>
    </source>
</evidence>
<dbReference type="Gene3D" id="2.30.29.30">
    <property type="entry name" value="Pleckstrin-homology domain (PH domain)/Phosphotyrosine-binding domain (PTB)"/>
    <property type="match status" value="1"/>
</dbReference>
<keyword evidence="13" id="KW-0472">Membrane</keyword>
<organism evidence="18 19">
    <name type="scientific">Euroglyphus maynei</name>
    <name type="common">Mayne's house dust mite</name>
    <dbReference type="NCBI Taxonomy" id="6958"/>
    <lineage>
        <taxon>Eukaryota</taxon>
        <taxon>Metazoa</taxon>
        <taxon>Ecdysozoa</taxon>
        <taxon>Arthropoda</taxon>
        <taxon>Chelicerata</taxon>
        <taxon>Arachnida</taxon>
        <taxon>Acari</taxon>
        <taxon>Acariformes</taxon>
        <taxon>Sarcoptiformes</taxon>
        <taxon>Astigmata</taxon>
        <taxon>Psoroptidia</taxon>
        <taxon>Analgoidea</taxon>
        <taxon>Pyroglyphidae</taxon>
        <taxon>Pyroglyphinae</taxon>
        <taxon>Euroglyphus</taxon>
    </lineage>
</organism>
<gene>
    <name evidence="18" type="ORF">BLA29_002437</name>
</gene>
<keyword evidence="6" id="KW-0963">Cytoplasm</keyword>
<keyword evidence="14" id="KW-0539">Nucleus</keyword>
<dbReference type="InterPro" id="IPR011992">
    <property type="entry name" value="EF-hand-dom_pair"/>
</dbReference>
<evidence type="ECO:0000256" key="6">
    <source>
        <dbReference type="ARBA" id="ARBA00022490"/>
    </source>
</evidence>
<dbReference type="GO" id="GO:0015031">
    <property type="term" value="P:protein transport"/>
    <property type="evidence" value="ECO:0007669"/>
    <property type="project" value="UniProtKB-KW"/>
</dbReference>
<evidence type="ECO:0000256" key="12">
    <source>
        <dbReference type="ARBA" id="ARBA00022927"/>
    </source>
</evidence>
<keyword evidence="5" id="KW-1003">Cell membrane</keyword>
<dbReference type="SMART" id="SM00054">
    <property type="entry name" value="EFh"/>
    <property type="match status" value="2"/>
</dbReference>
<dbReference type="PROSITE" id="PS50222">
    <property type="entry name" value="EF_HAND_2"/>
    <property type="match status" value="3"/>
</dbReference>
<dbReference type="EMBL" id="MUJZ01013580">
    <property type="protein sequence ID" value="OTF81443.1"/>
    <property type="molecule type" value="Genomic_DNA"/>
</dbReference>
<keyword evidence="4" id="KW-0813">Transport</keyword>
<evidence type="ECO:0000256" key="9">
    <source>
        <dbReference type="ARBA" id="ARBA00022723"/>
    </source>
</evidence>
<name>A0A1Y3BNR6_EURMA</name>
<evidence type="ECO:0000256" key="11">
    <source>
        <dbReference type="ARBA" id="ARBA00022837"/>
    </source>
</evidence>
<dbReference type="Pfam" id="PF13499">
    <property type="entry name" value="EF-hand_7"/>
    <property type="match status" value="1"/>
</dbReference>
<evidence type="ECO:0000256" key="3">
    <source>
        <dbReference type="ARBA" id="ARBA00004496"/>
    </source>
</evidence>
<keyword evidence="19" id="KW-1185">Reference proteome</keyword>
<dbReference type="InterPro" id="IPR018247">
    <property type="entry name" value="EF_Hand_1_Ca_BS"/>
</dbReference>
<evidence type="ECO:0000256" key="7">
    <source>
        <dbReference type="ARBA" id="ARBA00022553"/>
    </source>
</evidence>
<evidence type="ECO:0000256" key="2">
    <source>
        <dbReference type="ARBA" id="ARBA00004236"/>
    </source>
</evidence>
<evidence type="ECO:0000313" key="18">
    <source>
        <dbReference type="EMBL" id="OTF81443.1"/>
    </source>
</evidence>
<evidence type="ECO:0000259" key="17">
    <source>
        <dbReference type="PROSITE" id="PS50222"/>
    </source>
</evidence>
<evidence type="ECO:0000256" key="13">
    <source>
        <dbReference type="ARBA" id="ARBA00023136"/>
    </source>
</evidence>
<dbReference type="CDD" id="cd00051">
    <property type="entry name" value="EFh"/>
    <property type="match status" value="1"/>
</dbReference>
<comment type="subcellular location">
    <subcellularLocation>
        <location evidence="2">Cell membrane</location>
    </subcellularLocation>
    <subcellularLocation>
        <location evidence="3">Cytoplasm</location>
    </subcellularLocation>
    <subcellularLocation>
        <location evidence="1">Nucleus</location>
    </subcellularLocation>
</comment>
<dbReference type="GO" id="GO:0005509">
    <property type="term" value="F:calcium ion binding"/>
    <property type="evidence" value="ECO:0007669"/>
    <property type="project" value="InterPro"/>
</dbReference>
<comment type="similarity">
    <text evidence="16">Belongs to the calcineurin regulatory subunit family. CHP subfamily.</text>
</comment>
<reference evidence="18 19" key="1">
    <citation type="submission" date="2017-03" db="EMBL/GenBank/DDBJ databases">
        <title>Genome Survey of Euroglyphus maynei.</title>
        <authorList>
            <person name="Arlian L.G."/>
            <person name="Morgan M.S."/>
            <person name="Rider S.D."/>
        </authorList>
    </citation>
    <scope>NUCLEOTIDE SEQUENCE [LARGE SCALE GENOMIC DNA]</scope>
    <source>
        <strain evidence="18">Arlian Lab</strain>
        <tissue evidence="18">Whole body</tissue>
    </source>
</reference>
<evidence type="ECO:0000256" key="5">
    <source>
        <dbReference type="ARBA" id="ARBA00022475"/>
    </source>
</evidence>
<dbReference type="OrthoDB" id="191686at2759"/>
<keyword evidence="15" id="KW-0449">Lipoprotein</keyword>
<sequence length="499" mass="58770">MGNKSSLMLQDEEINAIQNETGCNASQIERLYSRFTSLDKGDNGTLGREDFLRIPELAINPLGDRIVQAFFSETDSFDDRINFRQFMRILARFRPIKKNREIKLNSREDKLRFAFKMYDLDGDEKISRDELLAVLHMMVGSNISTEQLANIADRTIMEADKDGDQYITFSEFCKTLERTDVEDCLFCCFDDVNQLKMEKIRLPNDEYFEIKLNENLTAADLIRIICENHYGIPIYDDDDYHEAYDVLAIWITNVETDSNHPKLQLPLNRKHRLIEMKDKFKKLLKTTESSSSFVQFRIGRNGFLSLKDEEKIHNEKLLRILFLEARDNVNKNIYPLDISKRLKLWEIEYKINRTAGYNHQQSVESKENGDDDLYMTLKKQAKSLSYQNSLRKTQNRWKMLKNVKKACMNLQTDTEKGDIVDRISPRSQWYIEYLRNCRESIPCYGGFFFDAQIERSIIEAIIHKKIYDKKISIGINENGIHLINIECPVIHLIIFYYHR</sequence>
<evidence type="ECO:0000256" key="14">
    <source>
        <dbReference type="ARBA" id="ARBA00023242"/>
    </source>
</evidence>
<evidence type="ECO:0000256" key="8">
    <source>
        <dbReference type="ARBA" id="ARBA00022707"/>
    </source>
</evidence>
<dbReference type="InterPro" id="IPR011993">
    <property type="entry name" value="PH-like_dom_sf"/>
</dbReference>
<dbReference type="Proteomes" id="UP000194236">
    <property type="component" value="Unassembled WGS sequence"/>
</dbReference>
<keyword evidence="9" id="KW-0479">Metal-binding</keyword>
<feature type="domain" description="EF-hand" evidence="17">
    <location>
        <begin position="26"/>
        <end position="61"/>
    </location>
</feature>
<keyword evidence="12" id="KW-0653">Protein transport</keyword>
<feature type="non-terminal residue" evidence="18">
    <location>
        <position position="499"/>
    </location>
</feature>
<dbReference type="AlphaFoldDB" id="A0A1Y3BNR6"/>
<keyword evidence="7" id="KW-0597">Phosphoprotein</keyword>
<comment type="caution">
    <text evidence="18">The sequence shown here is derived from an EMBL/GenBank/DDBJ whole genome shotgun (WGS) entry which is preliminary data.</text>
</comment>
<dbReference type="InterPro" id="IPR051875">
    <property type="entry name" value="Calcineurin_B_homologous"/>
</dbReference>
<feature type="domain" description="EF-hand" evidence="17">
    <location>
        <begin position="147"/>
        <end position="182"/>
    </location>
</feature>
<dbReference type="Gene3D" id="1.10.238.10">
    <property type="entry name" value="EF-hand"/>
    <property type="match status" value="1"/>
</dbReference>
<keyword evidence="11" id="KW-0106">Calcium</keyword>
<evidence type="ECO:0000313" key="19">
    <source>
        <dbReference type="Proteomes" id="UP000194236"/>
    </source>
</evidence>
<dbReference type="GO" id="GO:0005737">
    <property type="term" value="C:cytoplasm"/>
    <property type="evidence" value="ECO:0007669"/>
    <property type="project" value="UniProtKB-SubCell"/>
</dbReference>
<dbReference type="GO" id="GO:0005886">
    <property type="term" value="C:plasma membrane"/>
    <property type="evidence" value="ECO:0007669"/>
    <property type="project" value="UniProtKB-SubCell"/>
</dbReference>
<accession>A0A1Y3BNR6</accession>
<keyword evidence="10" id="KW-0677">Repeat</keyword>
<protein>
    <submittedName>
        <fullName evidence="18">Calcium-binding protein p22-like protein</fullName>
    </submittedName>
</protein>
<evidence type="ECO:0000256" key="1">
    <source>
        <dbReference type="ARBA" id="ARBA00004123"/>
    </source>
</evidence>
<dbReference type="SUPFAM" id="SSF47473">
    <property type="entry name" value="EF-hand"/>
    <property type="match status" value="1"/>
</dbReference>
<dbReference type="PANTHER" id="PTHR46002">
    <property type="entry name" value="EG:114D9.1 PROTEIN-RELATED"/>
    <property type="match status" value="1"/>
</dbReference>
<dbReference type="InterPro" id="IPR002048">
    <property type="entry name" value="EF_hand_dom"/>
</dbReference>
<evidence type="ECO:0000256" key="10">
    <source>
        <dbReference type="ARBA" id="ARBA00022737"/>
    </source>
</evidence>